<feature type="transmembrane region" description="Helical" evidence="1">
    <location>
        <begin position="185"/>
        <end position="203"/>
    </location>
</feature>
<keyword evidence="3" id="KW-1185">Reference proteome</keyword>
<comment type="subcellular location">
    <subcellularLocation>
        <location evidence="1">Cell inner membrane</location>
        <topology evidence="1">Multi-pass membrane protein</topology>
    </subcellularLocation>
</comment>
<comment type="caution">
    <text evidence="2">The sequence shown here is derived from an EMBL/GenBank/DDBJ whole genome shotgun (WGS) entry which is preliminary data.</text>
</comment>
<sequence length="390" mass="41599">MNALLFRIEQSDIGNQPTADPIEGTSSAATATSKLQLHLCGDWQLGHTPDSETLIAAIPADCNGIALTTNELRHWDSSLAVTLLQLARWCEQKQIALDTSATPETLQQLLNLATAIPPYQPGTNTNKISLLARLQKTITVQGEGLTNTLIFIGDISLAFTHWLRGNAKTRTQDIFFFIEQVGPRALAIVTLIALLVGMILAYLGSVQLRQLGAQVYVADLVAIGMVREMGALMTAVIMAGRTGAAYAAQLGTMQVNEEIDALKTMGISAMEFLVLPRLLALVFIMPLLCIYADVVGMLGGALVATSMDVNFSQYILQTQGAVDLMDILAGLIKSVFFGVLIAIAGCQAGIECGRNSDAVGMAATNAVVRAIVYLVVADAAFNILYDKLGI</sequence>
<feature type="transmembrane region" description="Helical" evidence="1">
    <location>
        <begin position="324"/>
        <end position="345"/>
    </location>
</feature>
<reference evidence="2 3" key="1">
    <citation type="submission" date="2023-07" db="EMBL/GenBank/DDBJ databases">
        <title>Sorghum-associated microbial communities from plants grown in Nebraska, USA.</title>
        <authorList>
            <person name="Schachtman D."/>
        </authorList>
    </citation>
    <scope>NUCLEOTIDE SEQUENCE [LARGE SCALE GENOMIC DNA]</scope>
    <source>
        <strain evidence="2 3">BE190</strain>
    </source>
</reference>
<gene>
    <name evidence="2" type="ORF">J2X05_002014</name>
</gene>
<comment type="caution">
    <text evidence="1">Lacks conserved residue(s) required for the propagation of feature annotation.</text>
</comment>
<evidence type="ECO:0000313" key="2">
    <source>
        <dbReference type="EMBL" id="MDR7089992.1"/>
    </source>
</evidence>
<dbReference type="PANTHER" id="PTHR30188:SF3">
    <property type="entry name" value="ABC TRANSPORTER PERMEASE"/>
    <property type="match status" value="1"/>
</dbReference>
<keyword evidence="1" id="KW-0472">Membrane</keyword>
<dbReference type="RefSeq" id="WP_310071937.1">
    <property type="nucleotide sequence ID" value="NZ_JAVDVX010000003.1"/>
</dbReference>
<dbReference type="Proteomes" id="UP001253595">
    <property type="component" value="Unassembled WGS sequence"/>
</dbReference>
<keyword evidence="1" id="KW-1133">Transmembrane helix</keyword>
<dbReference type="PANTHER" id="PTHR30188">
    <property type="entry name" value="ABC TRANSPORTER PERMEASE PROTEIN-RELATED"/>
    <property type="match status" value="1"/>
</dbReference>
<name>A0ABU1UY00_9GAMM</name>
<comment type="similarity">
    <text evidence="1">Belongs to the MlaE permease family.</text>
</comment>
<evidence type="ECO:0000313" key="3">
    <source>
        <dbReference type="Proteomes" id="UP001253595"/>
    </source>
</evidence>
<dbReference type="NCBIfam" id="TIGR00056">
    <property type="entry name" value="MlaE family lipid ABC transporter permease subunit"/>
    <property type="match status" value="1"/>
</dbReference>
<dbReference type="InterPro" id="IPR030802">
    <property type="entry name" value="Permease_MalE"/>
</dbReference>
<keyword evidence="1" id="KW-0997">Cell inner membrane</keyword>
<dbReference type="InterPro" id="IPR003453">
    <property type="entry name" value="ABC_MlaE_roteobac"/>
</dbReference>
<proteinExistence type="inferred from homology"/>
<organism evidence="2 3">
    <name type="scientific">Cellvibrio fibrivorans</name>
    <dbReference type="NCBI Taxonomy" id="126350"/>
    <lineage>
        <taxon>Bacteria</taxon>
        <taxon>Pseudomonadati</taxon>
        <taxon>Pseudomonadota</taxon>
        <taxon>Gammaproteobacteria</taxon>
        <taxon>Cellvibrionales</taxon>
        <taxon>Cellvibrionaceae</taxon>
        <taxon>Cellvibrio</taxon>
    </lineage>
</organism>
<evidence type="ECO:0000256" key="1">
    <source>
        <dbReference type="RuleBase" id="RU362044"/>
    </source>
</evidence>
<accession>A0ABU1UY00</accession>
<protein>
    <submittedName>
        <fullName evidence="2">Phospholipid/cholesterol/gamma-HCH transport system permease protein</fullName>
    </submittedName>
</protein>
<dbReference type="EMBL" id="JAVDVX010000003">
    <property type="protein sequence ID" value="MDR7089992.1"/>
    <property type="molecule type" value="Genomic_DNA"/>
</dbReference>
<feature type="transmembrane region" description="Helical" evidence="1">
    <location>
        <begin position="278"/>
        <end position="304"/>
    </location>
</feature>
<dbReference type="Pfam" id="PF02405">
    <property type="entry name" value="MlaE"/>
    <property type="match status" value="1"/>
</dbReference>
<feature type="transmembrane region" description="Helical" evidence="1">
    <location>
        <begin position="366"/>
        <end position="385"/>
    </location>
</feature>
<keyword evidence="1" id="KW-0812">Transmembrane</keyword>
<keyword evidence="1" id="KW-1003">Cell membrane</keyword>